<evidence type="ECO:0000313" key="11">
    <source>
        <dbReference type="Proteomes" id="UP001190700"/>
    </source>
</evidence>
<feature type="transmembrane region" description="Helical" evidence="8">
    <location>
        <begin position="245"/>
        <end position="263"/>
    </location>
</feature>
<dbReference type="InterPro" id="IPR037185">
    <property type="entry name" value="EmrE-like"/>
</dbReference>
<evidence type="ECO:0000256" key="9">
    <source>
        <dbReference type="SAM" id="SignalP"/>
    </source>
</evidence>
<comment type="similarity">
    <text evidence="3">Belongs to the CRT-like transporter family.</text>
</comment>
<evidence type="ECO:0000313" key="10">
    <source>
        <dbReference type="EMBL" id="KAK3281757.1"/>
    </source>
</evidence>
<name>A0AAE0GPG3_9CHLO</name>
<evidence type="ECO:0000256" key="4">
    <source>
        <dbReference type="ARBA" id="ARBA00022448"/>
    </source>
</evidence>
<reference evidence="10 11" key="1">
    <citation type="journal article" date="2015" name="Genome Biol. Evol.">
        <title>Comparative Genomics of a Bacterivorous Green Alga Reveals Evolutionary Causalities and Consequences of Phago-Mixotrophic Mode of Nutrition.</title>
        <authorList>
            <person name="Burns J.A."/>
            <person name="Paasch A."/>
            <person name="Narechania A."/>
            <person name="Kim E."/>
        </authorList>
    </citation>
    <scope>NUCLEOTIDE SEQUENCE [LARGE SCALE GENOMIC DNA]</scope>
    <source>
        <strain evidence="10 11">PLY_AMNH</strain>
    </source>
</reference>
<dbReference type="GO" id="GO:0000139">
    <property type="term" value="C:Golgi membrane"/>
    <property type="evidence" value="ECO:0007669"/>
    <property type="project" value="InterPro"/>
</dbReference>
<dbReference type="Pfam" id="PF08627">
    <property type="entry name" value="CRT-like"/>
    <property type="match status" value="1"/>
</dbReference>
<dbReference type="InterPro" id="IPR007271">
    <property type="entry name" value="Nuc_sug_transpt"/>
</dbReference>
<keyword evidence="6 8" id="KW-1133">Transmembrane helix</keyword>
<evidence type="ECO:0000256" key="2">
    <source>
        <dbReference type="ARBA" id="ARBA00006447"/>
    </source>
</evidence>
<dbReference type="SUPFAM" id="SSF103481">
    <property type="entry name" value="Multidrug resistance efflux transporter EmrE"/>
    <property type="match status" value="1"/>
</dbReference>
<evidence type="ECO:0000256" key="5">
    <source>
        <dbReference type="ARBA" id="ARBA00022692"/>
    </source>
</evidence>
<feature type="signal peptide" evidence="9">
    <location>
        <begin position="1"/>
        <end position="20"/>
    </location>
</feature>
<feature type="transmembrane region" description="Helical" evidence="8">
    <location>
        <begin position="275"/>
        <end position="299"/>
    </location>
</feature>
<dbReference type="InterPro" id="IPR013936">
    <property type="entry name" value="CRT-like"/>
</dbReference>
<dbReference type="GO" id="GO:0015165">
    <property type="term" value="F:pyrimidine nucleotide-sugar transmembrane transporter activity"/>
    <property type="evidence" value="ECO:0007669"/>
    <property type="project" value="InterPro"/>
</dbReference>
<evidence type="ECO:0000256" key="1">
    <source>
        <dbReference type="ARBA" id="ARBA00004141"/>
    </source>
</evidence>
<proteinExistence type="inferred from homology"/>
<evidence type="ECO:0000256" key="7">
    <source>
        <dbReference type="ARBA" id="ARBA00023136"/>
    </source>
</evidence>
<protein>
    <recommendedName>
        <fullName evidence="12">EamA domain-containing protein</fullName>
    </recommendedName>
</protein>
<evidence type="ECO:0000256" key="3">
    <source>
        <dbReference type="ARBA" id="ARBA00006690"/>
    </source>
</evidence>
<dbReference type="EMBL" id="LGRX02003713">
    <property type="protein sequence ID" value="KAK3281757.1"/>
    <property type="molecule type" value="Genomic_DNA"/>
</dbReference>
<feature type="transmembrane region" description="Helical" evidence="8">
    <location>
        <begin position="122"/>
        <end position="140"/>
    </location>
</feature>
<accession>A0AAE0GPG3</accession>
<keyword evidence="7 8" id="KW-0472">Membrane</keyword>
<evidence type="ECO:0008006" key="12">
    <source>
        <dbReference type="Google" id="ProtNLM"/>
    </source>
</evidence>
<feature type="transmembrane region" description="Helical" evidence="8">
    <location>
        <begin position="177"/>
        <end position="195"/>
    </location>
</feature>
<sequence>MLLLVYVVGYVLAAASEIWAIKEINYNFYAQVPTLSAMMLNSYWPIQALIYWRVRQTQEPPERDGFPWYAYTVLGFSAGSVSTLRSIGINELDGVIYVICSNTEVIFSAVLSVLVLKKRLNVYQISAVLLVLGAVIFAVWDPSRPGLGSAFDKARDSEHGQASHAQTMFIAGVTSTLASRLLSALNSILAEWFLGKNKKSTWCVQELPLVTAIVPSVLLPWSLIITKENTAEWGKLTRSDAPGHAWGLIYFILLALSMAKLVDRQCKMNIIAEKSAVFFEGVDAMMKSVAGLGAYVFFYNIEKVDTKWNDFIAMGVIVLALGLTTYGEQVEKRREKYEQKFTLEEGQLRSPLLEGGGEDN</sequence>
<feature type="transmembrane region" description="Helical" evidence="8">
    <location>
        <begin position="36"/>
        <end position="54"/>
    </location>
</feature>
<comment type="subcellular location">
    <subcellularLocation>
        <location evidence="1">Membrane</location>
        <topology evidence="1">Multi-pass membrane protein</topology>
    </subcellularLocation>
</comment>
<evidence type="ECO:0000256" key="8">
    <source>
        <dbReference type="SAM" id="Phobius"/>
    </source>
</evidence>
<dbReference type="AlphaFoldDB" id="A0AAE0GPG3"/>
<feature type="transmembrane region" description="Helical" evidence="8">
    <location>
        <begin position="207"/>
        <end position="225"/>
    </location>
</feature>
<keyword evidence="11" id="KW-1185">Reference proteome</keyword>
<organism evidence="10 11">
    <name type="scientific">Cymbomonas tetramitiformis</name>
    <dbReference type="NCBI Taxonomy" id="36881"/>
    <lineage>
        <taxon>Eukaryota</taxon>
        <taxon>Viridiplantae</taxon>
        <taxon>Chlorophyta</taxon>
        <taxon>Pyramimonadophyceae</taxon>
        <taxon>Pyramimonadales</taxon>
        <taxon>Pyramimonadaceae</taxon>
        <taxon>Cymbomonas</taxon>
    </lineage>
</organism>
<feature type="transmembrane region" description="Helical" evidence="8">
    <location>
        <begin position="94"/>
        <end position="115"/>
    </location>
</feature>
<dbReference type="PANTHER" id="PTHR10231">
    <property type="entry name" value="NUCLEOTIDE-SUGAR TRANSMEMBRANE TRANSPORTER"/>
    <property type="match status" value="1"/>
</dbReference>
<dbReference type="Proteomes" id="UP001190700">
    <property type="component" value="Unassembled WGS sequence"/>
</dbReference>
<feature type="transmembrane region" description="Helical" evidence="8">
    <location>
        <begin position="66"/>
        <end position="88"/>
    </location>
</feature>
<evidence type="ECO:0000256" key="6">
    <source>
        <dbReference type="ARBA" id="ARBA00022989"/>
    </source>
</evidence>
<comment type="similarity">
    <text evidence="2">Belongs to the nucleotide-sugar transporter family. CMP-Sialate:CMP antiporter (TC 2.A.7.12) subfamily.</text>
</comment>
<feature type="chain" id="PRO_5041931511" description="EamA domain-containing protein" evidence="9">
    <location>
        <begin position="21"/>
        <end position="360"/>
    </location>
</feature>
<feature type="transmembrane region" description="Helical" evidence="8">
    <location>
        <begin position="311"/>
        <end position="327"/>
    </location>
</feature>
<keyword evidence="4" id="KW-0813">Transport</keyword>
<gene>
    <name evidence="10" type="ORF">CYMTET_10467</name>
</gene>
<keyword evidence="5 8" id="KW-0812">Transmembrane</keyword>
<comment type="caution">
    <text evidence="10">The sequence shown here is derived from an EMBL/GenBank/DDBJ whole genome shotgun (WGS) entry which is preliminary data.</text>
</comment>
<keyword evidence="9" id="KW-0732">Signal</keyword>